<feature type="transmembrane region" description="Helical" evidence="5">
    <location>
        <begin position="38"/>
        <end position="55"/>
    </location>
</feature>
<sequence>MIMNFTTFAPLASGVAWKTTYLAIVYRTFKDKMPGMPLAALCLNFAWEITYSVIYPPASSVILNIINAVWMVLDVLIVIGTLLYGSKDFQQRFGINHNIFYMIFAMGIIASFGIMLSGPSFFDSMTIFHHDSFEVAKFIALVQNLVMSILFVSQFYSRKKVSNPIAGQSFIIAFFKWVGTPMTVGLLQTMSDPTGFIGVIVGLTFVCDTWYMIVIYQEIKSQKLSPLKRI</sequence>
<evidence type="ECO:0000313" key="6">
    <source>
        <dbReference type="EMBL" id="ALB28603.1"/>
    </source>
</evidence>
<evidence type="ECO:0000313" key="7">
    <source>
        <dbReference type="Proteomes" id="UP000061546"/>
    </source>
</evidence>
<feature type="transmembrane region" description="Helical" evidence="5">
    <location>
        <begin position="196"/>
        <end position="216"/>
    </location>
</feature>
<dbReference type="AlphaFoldDB" id="A0A0K2LBP9"/>
<gene>
    <name evidence="6" type="ORF">JP39_04090</name>
</gene>
<organism evidence="6 7">
    <name type="scientific">Companilactobacillus heilongjiangensis</name>
    <dbReference type="NCBI Taxonomy" id="1074467"/>
    <lineage>
        <taxon>Bacteria</taxon>
        <taxon>Bacillati</taxon>
        <taxon>Bacillota</taxon>
        <taxon>Bacilli</taxon>
        <taxon>Lactobacillales</taxon>
        <taxon>Lactobacillaceae</taxon>
        <taxon>Companilactobacillus</taxon>
    </lineage>
</organism>
<dbReference type="GO" id="GO:0016020">
    <property type="term" value="C:membrane"/>
    <property type="evidence" value="ECO:0007669"/>
    <property type="project" value="UniProtKB-SubCell"/>
</dbReference>
<dbReference type="InterPro" id="IPR039020">
    <property type="entry name" value="PaxB-like"/>
</dbReference>
<feature type="transmembrane region" description="Helical" evidence="5">
    <location>
        <begin position="138"/>
        <end position="157"/>
    </location>
</feature>
<keyword evidence="4 5" id="KW-0472">Membrane</keyword>
<dbReference type="Proteomes" id="UP000061546">
    <property type="component" value="Chromosome"/>
</dbReference>
<keyword evidence="7" id="KW-1185">Reference proteome</keyword>
<comment type="subcellular location">
    <subcellularLocation>
        <location evidence="1">Membrane</location>
        <topology evidence="1">Multi-pass membrane protein</topology>
    </subcellularLocation>
</comment>
<keyword evidence="3 5" id="KW-1133">Transmembrane helix</keyword>
<feature type="transmembrane region" description="Helical" evidence="5">
    <location>
        <begin position="6"/>
        <end position="26"/>
    </location>
</feature>
<feature type="transmembrane region" description="Helical" evidence="5">
    <location>
        <begin position="169"/>
        <end position="190"/>
    </location>
</feature>
<dbReference type="GO" id="GO:0016829">
    <property type="term" value="F:lyase activity"/>
    <property type="evidence" value="ECO:0007669"/>
    <property type="project" value="InterPro"/>
</dbReference>
<evidence type="ECO:0000256" key="4">
    <source>
        <dbReference type="ARBA" id="ARBA00023136"/>
    </source>
</evidence>
<keyword evidence="2 5" id="KW-0812">Transmembrane</keyword>
<dbReference type="PANTHER" id="PTHR42038">
    <property type="match status" value="1"/>
</dbReference>
<dbReference type="KEGG" id="lhi:JP39_04090"/>
<accession>A0A0K2LBP9</accession>
<evidence type="ECO:0000256" key="1">
    <source>
        <dbReference type="ARBA" id="ARBA00004141"/>
    </source>
</evidence>
<proteinExistence type="predicted"/>
<reference evidence="6 7" key="1">
    <citation type="submission" date="2015-08" db="EMBL/GenBank/DDBJ databases">
        <title>Genomic sequence of Lactobacillus heilongjiangensis DSM 28069, isolated from Chinese traditional pickle.</title>
        <authorList>
            <person name="Jiang X."/>
            <person name="Zheng B."/>
            <person name="Cheng H."/>
        </authorList>
    </citation>
    <scope>NUCLEOTIDE SEQUENCE [LARGE SCALE GENOMIC DNA]</scope>
    <source>
        <strain evidence="6 7">DSM 28069</strain>
    </source>
</reference>
<feature type="transmembrane region" description="Helical" evidence="5">
    <location>
        <begin position="61"/>
        <end position="86"/>
    </location>
</feature>
<dbReference type="EMBL" id="CP012559">
    <property type="protein sequence ID" value="ALB28603.1"/>
    <property type="molecule type" value="Genomic_DNA"/>
</dbReference>
<dbReference type="PANTHER" id="PTHR42038:SF2">
    <property type="entry name" value="TERPENE CYCLASE AUSL"/>
    <property type="match status" value="1"/>
</dbReference>
<dbReference type="Pfam" id="PF25129">
    <property type="entry name" value="Pyr4-TMTC"/>
    <property type="match status" value="1"/>
</dbReference>
<evidence type="ECO:0000256" key="2">
    <source>
        <dbReference type="ARBA" id="ARBA00022692"/>
    </source>
</evidence>
<name>A0A0K2LBP9_9LACO</name>
<protein>
    <submittedName>
        <fullName evidence="6">Uncharacterized protein</fullName>
    </submittedName>
</protein>
<evidence type="ECO:0000256" key="3">
    <source>
        <dbReference type="ARBA" id="ARBA00022989"/>
    </source>
</evidence>
<evidence type="ECO:0000256" key="5">
    <source>
        <dbReference type="SAM" id="Phobius"/>
    </source>
</evidence>
<feature type="transmembrane region" description="Helical" evidence="5">
    <location>
        <begin position="98"/>
        <end position="118"/>
    </location>
</feature>
<dbReference type="STRING" id="1074467.JP39_04090"/>